<gene>
    <name evidence="1" type="ORF">GGQ79_004955</name>
</gene>
<sequence>MSDEIWAEAARHYDEKALSALLLTIGTINVWNRLNAAIRQEVGTF</sequence>
<dbReference type="SUPFAM" id="SSF69118">
    <property type="entry name" value="AhpD-like"/>
    <property type="match status" value="1"/>
</dbReference>
<reference evidence="1 2" key="1">
    <citation type="submission" date="2020-08" db="EMBL/GenBank/DDBJ databases">
        <title>Genomic Encyclopedia of Type Strains, Phase IV (KMG-IV): sequencing the most valuable type-strain genomes for metagenomic binning, comparative biology and taxonomic classification.</title>
        <authorList>
            <person name="Goeker M."/>
        </authorList>
    </citation>
    <scope>NUCLEOTIDE SEQUENCE [LARGE SCALE GENOMIC DNA]</scope>
    <source>
        <strain evidence="1 2">DSM 23868</strain>
    </source>
</reference>
<dbReference type="AlphaFoldDB" id="A0AB34YYE8"/>
<accession>A0AB34YYE8</accession>
<name>A0AB34YYE8_9HYPH</name>
<dbReference type="InterPro" id="IPR029032">
    <property type="entry name" value="AhpD-like"/>
</dbReference>
<dbReference type="Proteomes" id="UP000553980">
    <property type="component" value="Unassembled WGS sequence"/>
</dbReference>
<comment type="caution">
    <text evidence="1">The sequence shown here is derived from an EMBL/GenBank/DDBJ whole genome shotgun (WGS) entry which is preliminary data.</text>
</comment>
<keyword evidence="2" id="KW-1185">Reference proteome</keyword>
<protein>
    <submittedName>
        <fullName evidence="1">Alkylhydroperoxidase family enzyme</fullName>
    </submittedName>
</protein>
<dbReference type="RefSeq" id="WP_174977474.1">
    <property type="nucleotide sequence ID" value="NZ_VEWK01000037.1"/>
</dbReference>
<organism evidence="1 2">
    <name type="scientific">Brucella pecoris</name>
    <dbReference type="NCBI Taxonomy" id="867683"/>
    <lineage>
        <taxon>Bacteria</taxon>
        <taxon>Pseudomonadati</taxon>
        <taxon>Pseudomonadota</taxon>
        <taxon>Alphaproteobacteria</taxon>
        <taxon>Hyphomicrobiales</taxon>
        <taxon>Brucellaceae</taxon>
        <taxon>Brucella/Ochrobactrum group</taxon>
        <taxon>Brucella</taxon>
    </lineage>
</organism>
<dbReference type="Gene3D" id="1.20.1290.10">
    <property type="entry name" value="AhpD-like"/>
    <property type="match status" value="1"/>
</dbReference>
<proteinExistence type="predicted"/>
<evidence type="ECO:0000313" key="2">
    <source>
        <dbReference type="Proteomes" id="UP000553980"/>
    </source>
</evidence>
<dbReference type="EMBL" id="JACIEX010000035">
    <property type="protein sequence ID" value="MBB4096388.1"/>
    <property type="molecule type" value="Genomic_DNA"/>
</dbReference>
<evidence type="ECO:0000313" key="1">
    <source>
        <dbReference type="EMBL" id="MBB4096388.1"/>
    </source>
</evidence>